<keyword evidence="6" id="KW-0967">Endosome</keyword>
<evidence type="ECO:0000259" key="9">
    <source>
        <dbReference type="PROSITE" id="PS51258"/>
    </source>
</evidence>
<dbReference type="SUPFAM" id="SSF49562">
    <property type="entry name" value="C2 domain (Calcium/lipid-binding domain, CaLB)"/>
    <property type="match status" value="1"/>
</dbReference>
<evidence type="ECO:0000259" key="8">
    <source>
        <dbReference type="PROSITE" id="PS50004"/>
    </source>
</evidence>
<evidence type="ECO:0000256" key="3">
    <source>
        <dbReference type="ARBA" id="ARBA00005823"/>
    </source>
</evidence>
<evidence type="ECO:0000256" key="5">
    <source>
        <dbReference type="ARBA" id="ARBA00022490"/>
    </source>
</evidence>
<dbReference type="Proteomes" id="UP000515154">
    <property type="component" value="Linkage group LG1"/>
</dbReference>
<comment type="subcellular location">
    <subcellularLocation>
        <location evidence="1">Cytoplasm</location>
    </subcellularLocation>
    <subcellularLocation>
        <location evidence="2">Late endosome</location>
    </subcellularLocation>
</comment>
<reference evidence="12" key="1">
    <citation type="submission" date="2025-08" db="UniProtKB">
        <authorList>
            <consortium name="RefSeq"/>
        </authorList>
    </citation>
    <scope>IDENTIFICATION</scope>
</reference>
<evidence type="ECO:0000256" key="2">
    <source>
        <dbReference type="ARBA" id="ARBA00004603"/>
    </source>
</evidence>
<dbReference type="PROSITE" id="PS50004">
    <property type="entry name" value="C2"/>
    <property type="match status" value="1"/>
</dbReference>
<dbReference type="KEGG" id="osn:115216786"/>
<name>A0A6P7SWD5_9MOLL</name>
<dbReference type="GO" id="GO:0099503">
    <property type="term" value="C:secretory vesicle"/>
    <property type="evidence" value="ECO:0007669"/>
    <property type="project" value="TreeGrafter"/>
</dbReference>
<dbReference type="Gene3D" id="2.60.40.150">
    <property type="entry name" value="C2 domain"/>
    <property type="match status" value="2"/>
</dbReference>
<dbReference type="SMART" id="SM00239">
    <property type="entry name" value="C2"/>
    <property type="match status" value="2"/>
</dbReference>
<protein>
    <submittedName>
        <fullName evidence="12">Protein unc-13 homolog D isoform X1</fullName>
    </submittedName>
</protein>
<evidence type="ECO:0000313" key="12">
    <source>
        <dbReference type="RefSeq" id="XP_029642221.1"/>
    </source>
</evidence>
<accession>A0A6P7SWD5</accession>
<evidence type="ECO:0000259" key="10">
    <source>
        <dbReference type="PROSITE" id="PS51259"/>
    </source>
</evidence>
<feature type="compositionally biased region" description="Low complexity" evidence="7">
    <location>
        <begin position="165"/>
        <end position="179"/>
    </location>
</feature>
<dbReference type="Pfam" id="PF00168">
    <property type="entry name" value="C2"/>
    <property type="match status" value="2"/>
</dbReference>
<dbReference type="PANTHER" id="PTHR45999:SF4">
    <property type="entry name" value="UNC-13-4A, ISOFORM B"/>
    <property type="match status" value="1"/>
</dbReference>
<dbReference type="PROSITE" id="PS51258">
    <property type="entry name" value="MHD1"/>
    <property type="match status" value="1"/>
</dbReference>
<feature type="domain" description="C2" evidence="8">
    <location>
        <begin position="961"/>
        <end position="1090"/>
    </location>
</feature>
<evidence type="ECO:0000256" key="7">
    <source>
        <dbReference type="SAM" id="MobiDB-lite"/>
    </source>
</evidence>
<dbReference type="RefSeq" id="XP_029642221.1">
    <property type="nucleotide sequence ID" value="XM_029786361.2"/>
</dbReference>
<dbReference type="InterPro" id="IPR014770">
    <property type="entry name" value="Munc13_1"/>
</dbReference>
<evidence type="ECO:0000256" key="4">
    <source>
        <dbReference type="ARBA" id="ARBA00022483"/>
    </source>
</evidence>
<keyword evidence="4" id="KW-0268">Exocytosis</keyword>
<evidence type="ECO:0000313" key="11">
    <source>
        <dbReference type="Proteomes" id="UP000515154"/>
    </source>
</evidence>
<evidence type="ECO:0000256" key="1">
    <source>
        <dbReference type="ARBA" id="ARBA00004496"/>
    </source>
</evidence>
<evidence type="ECO:0000256" key="6">
    <source>
        <dbReference type="ARBA" id="ARBA00022753"/>
    </source>
</evidence>
<gene>
    <name evidence="12" type="primary">LOC115216786</name>
</gene>
<comment type="similarity">
    <text evidence="3">Belongs to the unc-13 family.</text>
</comment>
<organism evidence="11 12">
    <name type="scientific">Octopus sinensis</name>
    <name type="common">East Asian common octopus</name>
    <dbReference type="NCBI Taxonomy" id="2607531"/>
    <lineage>
        <taxon>Eukaryota</taxon>
        <taxon>Metazoa</taxon>
        <taxon>Spiralia</taxon>
        <taxon>Lophotrochozoa</taxon>
        <taxon>Mollusca</taxon>
        <taxon>Cephalopoda</taxon>
        <taxon>Coleoidea</taxon>
        <taxon>Octopodiformes</taxon>
        <taxon>Octopoda</taxon>
        <taxon>Incirrata</taxon>
        <taxon>Octopodidae</taxon>
        <taxon>Octopus</taxon>
    </lineage>
</organism>
<sequence>MAFSRRYSLKESSDQKPTLLTRLHRRLSLPRKYATKKKRKISEASINSLDQPFSDSDFQRSHQLSENEKVYCKLLNSLIHPLGASDTIFGLRPGDLTDYLRTTFSITQEDHELFIKDELKKKPTNLLLNVMISEATIDVPRKNFRIKVPLDSLCAVRLVNATKTKASPKTSPVSSPKSSPKMRRQKAEQDFRGQPQIVKSTSGLKWNEKFELEVTNILTEELHVNVYQQTSSSNLEVFAKQPLEKSLNFKSIFSLSRQNDSGKGLENLGAAIIPLKEILHIGEEKWYDLNISGRRLTKSLKTIGKIFMKLSISVKQDTDNIENYLKATHLLFNRAVKMQTSAANRINNLLSQHSQRILDIYATSHQISKLSQAIIQLTVLLDLTDKKTSVTVTDIALKKAIESVQMTWVTMKPPVGQITEEVANKMPLTDTEISMFRKAATEYIKSMMWNVRNDCVFFPLEDNSFKDLKCKLGVLASVLKLDLWEEKFFIKEELSRLILRKIKTDTSKWAEINLKLIESKIEKDNVVPESENLCELLNKVIGHCTPVGTITCFLKTFGIDYYSHVSLTIDSHISKKAKQLMLEMDKYQKKYYRISANITTSSKVSLRLYITLRKLCNIMKGNFSQREQFLLVIANYQTWFLESLIHWLMTFKVECQSRMSRALEMDKDIVLVTYMLKFSNSSVDVLSCFASIAQEWREIDYNNADVAMMAITKITDLICDSVKFYAEKIHTILRNNRYYDEQVHHFDVNDQLCITLNNIQHVSSYLDCLKHDLEWEKTAAAMSELHDSEEIGEKCLNTLNRLIDNCKEEIAMKSELLVQEVVGRMSRDIRRKMDLLTRKDWKKSSSSDPLKQYLQRNMATLQQCLHESVYSLMVQELWQTSIKIMEQQMMVGQLPDYYQILYRHLRTLRIFFLSHREQLNVHCDVSRHIEERLTLNSETTQELMLQYLSKLCQDLKTPEEDYGQVALKAGYISETHGYVTIYVKVINAKDLPGLDTTGFSDPYVVITLQPRMLFQNLRSQKTKIITRTLNPVFNSSFQFHNVLSELLKKQGAAVQILVYDYDKLKRDDFVGEAVIPLSSIPQLNGNALAFERTPGIILPLKRPSMTEGPLKVLQERSQKDSDAKEFLNERQNLFNNQRKRTDGNKNYNALKFLLEY</sequence>
<dbReference type="GO" id="GO:0006887">
    <property type="term" value="P:exocytosis"/>
    <property type="evidence" value="ECO:0007669"/>
    <property type="project" value="UniProtKB-KW"/>
</dbReference>
<keyword evidence="5" id="KW-0963">Cytoplasm</keyword>
<dbReference type="InterPro" id="IPR035892">
    <property type="entry name" value="C2_domain_sf"/>
</dbReference>
<proteinExistence type="inferred from homology"/>
<feature type="domain" description="MHD1" evidence="9">
    <location>
        <begin position="606"/>
        <end position="729"/>
    </location>
</feature>
<dbReference type="InterPro" id="IPR014772">
    <property type="entry name" value="Munc13_dom-2"/>
</dbReference>
<dbReference type="PANTHER" id="PTHR45999">
    <property type="entry name" value="UNC-13-4A, ISOFORM B"/>
    <property type="match status" value="1"/>
</dbReference>
<keyword evidence="11" id="KW-1185">Reference proteome</keyword>
<feature type="domain" description="MHD2" evidence="10">
    <location>
        <begin position="844"/>
        <end position="955"/>
    </location>
</feature>
<dbReference type="Gene3D" id="1.10.357.50">
    <property type="match status" value="1"/>
</dbReference>
<dbReference type="GO" id="GO:0005770">
    <property type="term" value="C:late endosome"/>
    <property type="evidence" value="ECO:0007669"/>
    <property type="project" value="UniProtKB-SubCell"/>
</dbReference>
<feature type="region of interest" description="Disordered" evidence="7">
    <location>
        <begin position="165"/>
        <end position="194"/>
    </location>
</feature>
<dbReference type="InterPro" id="IPR052095">
    <property type="entry name" value="UNC-13_domain"/>
</dbReference>
<dbReference type="InterPro" id="IPR000008">
    <property type="entry name" value="C2_dom"/>
</dbReference>
<dbReference type="AlphaFoldDB" id="A0A6P7SWD5"/>
<dbReference type="PROSITE" id="PS51259">
    <property type="entry name" value="MHD2"/>
    <property type="match status" value="1"/>
</dbReference>